<keyword evidence="1" id="KW-0812">Transmembrane</keyword>
<dbReference type="Pfam" id="PF14329">
    <property type="entry name" value="DUF4386"/>
    <property type="match status" value="1"/>
</dbReference>
<evidence type="ECO:0000256" key="1">
    <source>
        <dbReference type="SAM" id="Phobius"/>
    </source>
</evidence>
<feature type="transmembrane region" description="Helical" evidence="1">
    <location>
        <begin position="166"/>
        <end position="184"/>
    </location>
</feature>
<comment type="caution">
    <text evidence="2">The sequence shown here is derived from an EMBL/GenBank/DDBJ whole genome shotgun (WGS) entry which is preliminary data.</text>
</comment>
<keyword evidence="1" id="KW-0472">Membrane</keyword>
<sequence length="224" mass="24129">MDAHKAIRLAGILLLAGMVTGIFSVAPAIDAPDYLTSAAKASNQVILAAVFQLMMSLTYIGVAILLYPTIKRFGNSLAAGFLSCRILAASLSITGTIVMLTILAVSQAYSQNIQQAPLALETLGSVLKVSRDYINHAFMVIVLCTGNCLFYILCFRAKLIPRWLSVWGMAGAFLSMSASILLLFQKVDVITYAYLSLNAPTAIQEVVLGIWLIIKGLGKRELLP</sequence>
<gene>
    <name evidence="2" type="ORF">ABR189_06050</name>
</gene>
<dbReference type="RefSeq" id="WP_354659560.1">
    <property type="nucleotide sequence ID" value="NZ_JBEXAC010000001.1"/>
</dbReference>
<feature type="transmembrane region" description="Helical" evidence="1">
    <location>
        <begin position="7"/>
        <end position="26"/>
    </location>
</feature>
<protein>
    <submittedName>
        <fullName evidence="2">DUF4386 domain-containing protein</fullName>
    </submittedName>
</protein>
<feature type="transmembrane region" description="Helical" evidence="1">
    <location>
        <begin position="133"/>
        <end position="154"/>
    </location>
</feature>
<feature type="transmembrane region" description="Helical" evidence="1">
    <location>
        <begin position="190"/>
        <end position="214"/>
    </location>
</feature>
<dbReference type="InterPro" id="IPR025495">
    <property type="entry name" value="DUF4386"/>
</dbReference>
<evidence type="ECO:0000313" key="3">
    <source>
        <dbReference type="Proteomes" id="UP001549749"/>
    </source>
</evidence>
<accession>A0ABV2T460</accession>
<organism evidence="2 3">
    <name type="scientific">Chitinophaga defluvii</name>
    <dbReference type="NCBI Taxonomy" id="3163343"/>
    <lineage>
        <taxon>Bacteria</taxon>
        <taxon>Pseudomonadati</taxon>
        <taxon>Bacteroidota</taxon>
        <taxon>Chitinophagia</taxon>
        <taxon>Chitinophagales</taxon>
        <taxon>Chitinophagaceae</taxon>
        <taxon>Chitinophaga</taxon>
    </lineage>
</organism>
<feature type="transmembrane region" description="Helical" evidence="1">
    <location>
        <begin position="46"/>
        <end position="67"/>
    </location>
</feature>
<evidence type="ECO:0000313" key="2">
    <source>
        <dbReference type="EMBL" id="MET6996919.1"/>
    </source>
</evidence>
<dbReference type="Proteomes" id="UP001549749">
    <property type="component" value="Unassembled WGS sequence"/>
</dbReference>
<dbReference type="EMBL" id="JBEXAC010000001">
    <property type="protein sequence ID" value="MET6996919.1"/>
    <property type="molecule type" value="Genomic_DNA"/>
</dbReference>
<keyword evidence="3" id="KW-1185">Reference proteome</keyword>
<keyword evidence="1" id="KW-1133">Transmembrane helix</keyword>
<proteinExistence type="predicted"/>
<feature type="transmembrane region" description="Helical" evidence="1">
    <location>
        <begin position="79"/>
        <end position="105"/>
    </location>
</feature>
<name>A0ABV2T460_9BACT</name>
<reference evidence="2 3" key="1">
    <citation type="submission" date="2024-06" db="EMBL/GenBank/DDBJ databases">
        <title>Chitinophaga defluvii sp. nov., isolated from municipal sewage.</title>
        <authorList>
            <person name="Zhang L."/>
        </authorList>
    </citation>
    <scope>NUCLEOTIDE SEQUENCE [LARGE SCALE GENOMIC DNA]</scope>
    <source>
        <strain evidence="2 3">H8</strain>
    </source>
</reference>